<evidence type="ECO:0000313" key="1">
    <source>
        <dbReference type="EMBL" id="KAH6622495.1"/>
    </source>
</evidence>
<gene>
    <name evidence="1" type="ORF">F5144DRAFT_622693</name>
</gene>
<organism evidence="1 2">
    <name type="scientific">Chaetomium tenue</name>
    <dbReference type="NCBI Taxonomy" id="1854479"/>
    <lineage>
        <taxon>Eukaryota</taxon>
        <taxon>Fungi</taxon>
        <taxon>Dikarya</taxon>
        <taxon>Ascomycota</taxon>
        <taxon>Pezizomycotina</taxon>
        <taxon>Sordariomycetes</taxon>
        <taxon>Sordariomycetidae</taxon>
        <taxon>Sordariales</taxon>
        <taxon>Chaetomiaceae</taxon>
        <taxon>Chaetomium</taxon>
    </lineage>
</organism>
<evidence type="ECO:0000313" key="2">
    <source>
        <dbReference type="Proteomes" id="UP000724584"/>
    </source>
</evidence>
<accession>A0ACB7NYX6</accession>
<proteinExistence type="predicted"/>
<reference evidence="1 2" key="1">
    <citation type="journal article" date="2021" name="Nat. Commun.">
        <title>Genetic determinants of endophytism in the Arabidopsis root mycobiome.</title>
        <authorList>
            <person name="Mesny F."/>
            <person name="Miyauchi S."/>
            <person name="Thiergart T."/>
            <person name="Pickel B."/>
            <person name="Atanasova L."/>
            <person name="Karlsson M."/>
            <person name="Huettel B."/>
            <person name="Barry K.W."/>
            <person name="Haridas S."/>
            <person name="Chen C."/>
            <person name="Bauer D."/>
            <person name="Andreopoulos W."/>
            <person name="Pangilinan J."/>
            <person name="LaButti K."/>
            <person name="Riley R."/>
            <person name="Lipzen A."/>
            <person name="Clum A."/>
            <person name="Drula E."/>
            <person name="Henrissat B."/>
            <person name="Kohler A."/>
            <person name="Grigoriev I.V."/>
            <person name="Martin F.M."/>
            <person name="Hacquard S."/>
        </authorList>
    </citation>
    <scope>NUCLEOTIDE SEQUENCE [LARGE SCALE GENOMIC DNA]</scope>
    <source>
        <strain evidence="1 2">MPI-SDFR-AT-0079</strain>
    </source>
</reference>
<protein>
    <submittedName>
        <fullName evidence="1">Alpha/Beta hydrolase protein</fullName>
    </submittedName>
</protein>
<name>A0ACB7NYX6_9PEZI</name>
<sequence>MFQLFKSNFYNFEATRILSTTSAEGCETAEFLEAMGKMRQHDPESWYRAWSEQSQRAEVTAREAVHRGCIEAARGAASGYMLPYMLPWSGTDERFLQSAKRSITMFREAIPYMETRVMVLKIPYQDHVSMPAYLYLPAASRRMRGAGANRTPIIISCGGADSTQEELYFVAAAAGVNLGYAVLTFDGPGQGLFLKKNKTAMGPDFEVVSGRVLDYLDDLVAGNPDLGLDLDRIAVMGISLGGHFALRSSIDARIKACVTVDLFYGLWRLALKRMPGWLAKMGTSGWLPEQAFNALIYLQMVAHFPMRWEMELSMGILGTSTPGDMLRRCQSLDLDVAPDGKGKITDWIRYPVLLTGAPSSVYASPDESTMVIYEALSQISEEQKETWIPKEVGQGGLTAKVGAWGLLAQRSLQFLDKHLHVVRTSKGNGDVS</sequence>
<keyword evidence="2" id="KW-1185">Reference proteome</keyword>
<dbReference type="Proteomes" id="UP000724584">
    <property type="component" value="Unassembled WGS sequence"/>
</dbReference>
<keyword evidence="1" id="KW-0378">Hydrolase</keyword>
<comment type="caution">
    <text evidence="1">The sequence shown here is derived from an EMBL/GenBank/DDBJ whole genome shotgun (WGS) entry which is preliminary data.</text>
</comment>
<dbReference type="EMBL" id="JAGIZQ010000006">
    <property type="protein sequence ID" value="KAH6622495.1"/>
    <property type="molecule type" value="Genomic_DNA"/>
</dbReference>